<dbReference type="PANTHER" id="PTHR22769:SF56">
    <property type="entry name" value="8-OXO-DGDP PHOSPHATASE NUDT18"/>
    <property type="match status" value="1"/>
</dbReference>
<reference evidence="6" key="1">
    <citation type="submission" date="2016-04" db="UniProtKB">
        <authorList>
            <consortium name="WormBaseParasite"/>
        </authorList>
    </citation>
    <scope>IDENTIFICATION</scope>
</reference>
<gene>
    <name evidence="3" type="ORF">DME_LOCUS6485</name>
</gene>
<dbReference type="WBParaSite" id="DME_0000212501-mRNA-1">
    <property type="protein sequence ID" value="DME_0000212501-mRNA-1"/>
    <property type="gene ID" value="DME_0000212501"/>
</dbReference>
<evidence type="ECO:0000313" key="3">
    <source>
        <dbReference type="EMBL" id="VDN56512.1"/>
    </source>
</evidence>
<accession>A0A158Q3C3</accession>
<dbReference type="InterPro" id="IPR020084">
    <property type="entry name" value="NUDIX_hydrolase_CS"/>
</dbReference>
<dbReference type="InterPro" id="IPR000086">
    <property type="entry name" value="NUDIX_hydrolase_dom"/>
</dbReference>
<dbReference type="Pfam" id="PF00293">
    <property type="entry name" value="NUDIX"/>
    <property type="match status" value="1"/>
</dbReference>
<sequence length="252" mass="28759">MDDEKEGIANMKMKNIPNEVNYGITYVGAAIVLRDNNGILELLMVQEAKRWYIPAGRIKPEETIMEGVLRELFEESGFHGEIKEFLSLQVQGADWYRFVFYCDIIGGERKKVPDGESLSADWISIDDIKARNIDLRFLRSADFLCLLNEGVRYRQLRDGGYGGPQFLPGFKDVPGMFIELLITRISSSKIEIIVHRRVIDASQLNSIPNALPSVEFGFEYSLSSVISKCFQSSTVDYKDDTFRAENHLRKEI</sequence>
<feature type="domain" description="Nudix hydrolase" evidence="2">
    <location>
        <begin position="24"/>
        <end position="145"/>
    </location>
</feature>
<proteinExistence type="predicted"/>
<dbReference type="PANTHER" id="PTHR22769">
    <property type="entry name" value="MUTT/NUDIX HYDROLASE"/>
    <property type="match status" value="1"/>
</dbReference>
<keyword evidence="1" id="KW-0378">Hydrolase</keyword>
<dbReference type="STRING" id="318479.A0A158Q3C3"/>
<evidence type="ECO:0000259" key="2">
    <source>
        <dbReference type="PROSITE" id="PS51462"/>
    </source>
</evidence>
<dbReference type="PROSITE" id="PS51462">
    <property type="entry name" value="NUDIX"/>
    <property type="match status" value="1"/>
</dbReference>
<dbReference type="Proteomes" id="UP000274756">
    <property type="component" value="Unassembled WGS sequence"/>
</dbReference>
<dbReference type="InterPro" id="IPR015797">
    <property type="entry name" value="NUDIX_hydrolase-like_dom_sf"/>
</dbReference>
<dbReference type="GO" id="GO:0044715">
    <property type="term" value="F:8-oxo-dGDP phosphatase activity"/>
    <property type="evidence" value="ECO:0007669"/>
    <property type="project" value="TreeGrafter"/>
</dbReference>
<dbReference type="Gene3D" id="3.90.79.10">
    <property type="entry name" value="Nucleoside Triphosphate Pyrophosphohydrolase"/>
    <property type="match status" value="1"/>
</dbReference>
<keyword evidence="5" id="KW-1185">Reference proteome</keyword>
<dbReference type="SUPFAM" id="SSF55811">
    <property type="entry name" value="Nudix"/>
    <property type="match status" value="1"/>
</dbReference>
<evidence type="ECO:0000313" key="4">
    <source>
        <dbReference type="Proteomes" id="UP000038040"/>
    </source>
</evidence>
<name>A0A158Q3C3_DRAME</name>
<evidence type="ECO:0000313" key="5">
    <source>
        <dbReference type="Proteomes" id="UP000274756"/>
    </source>
</evidence>
<dbReference type="OrthoDB" id="10005910at2759"/>
<protein>
    <submittedName>
        <fullName evidence="6">Nudix hydrolase domain-containing protein</fullName>
    </submittedName>
</protein>
<dbReference type="AlphaFoldDB" id="A0A158Q3C3"/>
<evidence type="ECO:0000256" key="1">
    <source>
        <dbReference type="ARBA" id="ARBA00022801"/>
    </source>
</evidence>
<organism evidence="4 6">
    <name type="scientific">Dracunculus medinensis</name>
    <name type="common">Guinea worm</name>
    <dbReference type="NCBI Taxonomy" id="318479"/>
    <lineage>
        <taxon>Eukaryota</taxon>
        <taxon>Metazoa</taxon>
        <taxon>Ecdysozoa</taxon>
        <taxon>Nematoda</taxon>
        <taxon>Chromadorea</taxon>
        <taxon>Rhabditida</taxon>
        <taxon>Spirurina</taxon>
        <taxon>Dracunculoidea</taxon>
        <taxon>Dracunculidae</taxon>
        <taxon>Dracunculus</taxon>
    </lineage>
</organism>
<reference evidence="3 5" key="2">
    <citation type="submission" date="2018-11" db="EMBL/GenBank/DDBJ databases">
        <authorList>
            <consortium name="Pathogen Informatics"/>
        </authorList>
    </citation>
    <scope>NUCLEOTIDE SEQUENCE [LARGE SCALE GENOMIC DNA]</scope>
</reference>
<dbReference type="Proteomes" id="UP000038040">
    <property type="component" value="Unplaced"/>
</dbReference>
<dbReference type="PROSITE" id="PS00893">
    <property type="entry name" value="NUDIX_BOX"/>
    <property type="match status" value="1"/>
</dbReference>
<dbReference type="EMBL" id="UYYG01001156">
    <property type="protein sequence ID" value="VDN56512.1"/>
    <property type="molecule type" value="Genomic_DNA"/>
</dbReference>
<dbReference type="GO" id="GO:0044716">
    <property type="term" value="F:8-oxo-GDP phosphatase activity"/>
    <property type="evidence" value="ECO:0007669"/>
    <property type="project" value="TreeGrafter"/>
</dbReference>
<evidence type="ECO:0000313" key="6">
    <source>
        <dbReference type="WBParaSite" id="DME_0000212501-mRNA-1"/>
    </source>
</evidence>